<comment type="caution">
    <text evidence="2">The sequence shown here is derived from an EMBL/GenBank/DDBJ whole genome shotgun (WGS) entry which is preliminary data.</text>
</comment>
<sequence length="73" mass="7874">MRALDVPVAPAIVGLILGPLAEQQFRRALAISQGDATVFLTHPISLALLLLATLLVALPPIMRQRARARRRPG</sequence>
<evidence type="ECO:0000256" key="1">
    <source>
        <dbReference type="SAM" id="Phobius"/>
    </source>
</evidence>
<name>A0A017HUX6_9RHOB</name>
<gene>
    <name evidence="2" type="ORF">Rumeso_00292</name>
</gene>
<dbReference type="HOGENOM" id="CLU_184785_0_0_5"/>
<dbReference type="PANTHER" id="PTHR35342">
    <property type="entry name" value="TRICARBOXYLIC TRANSPORT PROTEIN"/>
    <property type="match status" value="1"/>
</dbReference>
<keyword evidence="1" id="KW-1133">Transmembrane helix</keyword>
<accession>A0A017HUX6</accession>
<proteinExistence type="predicted"/>
<evidence type="ECO:0000313" key="2">
    <source>
        <dbReference type="EMBL" id="EYD78115.1"/>
    </source>
</evidence>
<dbReference type="STRING" id="442562.Rumeso_00292"/>
<dbReference type="Proteomes" id="UP000019666">
    <property type="component" value="Unassembled WGS sequence"/>
</dbReference>
<keyword evidence="3" id="KW-1185">Reference proteome</keyword>
<feature type="transmembrane region" description="Helical" evidence="1">
    <location>
        <begin position="40"/>
        <end position="61"/>
    </location>
</feature>
<keyword evidence="1" id="KW-0812">Transmembrane</keyword>
<dbReference type="PATRIC" id="fig|442562.3.peg.292"/>
<protein>
    <submittedName>
        <fullName evidence="2">Tricarboxylate transport membrane protein TctA</fullName>
    </submittedName>
</protein>
<evidence type="ECO:0000313" key="3">
    <source>
        <dbReference type="Proteomes" id="UP000019666"/>
    </source>
</evidence>
<reference evidence="2 3" key="1">
    <citation type="submission" date="2013-02" db="EMBL/GenBank/DDBJ databases">
        <authorList>
            <person name="Fiebig A."/>
            <person name="Goeker M."/>
            <person name="Klenk H.-P.P."/>
        </authorList>
    </citation>
    <scope>NUCLEOTIDE SEQUENCE [LARGE SCALE GENOMIC DNA]</scope>
    <source>
        <strain evidence="2 3">DSM 19309</strain>
    </source>
</reference>
<dbReference type="EMBL" id="AOSK01000013">
    <property type="protein sequence ID" value="EYD78115.1"/>
    <property type="molecule type" value="Genomic_DNA"/>
</dbReference>
<dbReference type="AlphaFoldDB" id="A0A017HUX6"/>
<keyword evidence="1" id="KW-0472">Membrane</keyword>
<organism evidence="2 3">
    <name type="scientific">Rubellimicrobium mesophilum DSM 19309</name>
    <dbReference type="NCBI Taxonomy" id="442562"/>
    <lineage>
        <taxon>Bacteria</taxon>
        <taxon>Pseudomonadati</taxon>
        <taxon>Pseudomonadota</taxon>
        <taxon>Alphaproteobacteria</taxon>
        <taxon>Rhodobacterales</taxon>
        <taxon>Roseobacteraceae</taxon>
        <taxon>Rubellimicrobium</taxon>
    </lineage>
</organism>
<dbReference type="PANTHER" id="PTHR35342:SF5">
    <property type="entry name" value="TRICARBOXYLIC TRANSPORT PROTEIN"/>
    <property type="match status" value="1"/>
</dbReference>